<dbReference type="Proteomes" id="UP000193944">
    <property type="component" value="Unassembled WGS sequence"/>
</dbReference>
<dbReference type="Gene3D" id="3.40.50.300">
    <property type="entry name" value="P-loop containing nucleotide triphosphate hydrolases"/>
    <property type="match status" value="1"/>
</dbReference>
<dbReference type="InterPro" id="IPR051701">
    <property type="entry name" value="Mito_OM_Translocase_MSP1"/>
</dbReference>
<dbReference type="SMART" id="SM00382">
    <property type="entry name" value="AAA"/>
    <property type="match status" value="1"/>
</dbReference>
<comment type="similarity">
    <text evidence="6">Belongs to the AAA ATPase family.</text>
</comment>
<comment type="caution">
    <text evidence="8">The sequence shown here is derived from an EMBL/GenBank/DDBJ whole genome shotgun (WGS) entry which is preliminary data.</text>
</comment>
<dbReference type="PROSITE" id="PS00674">
    <property type="entry name" value="AAA"/>
    <property type="match status" value="1"/>
</dbReference>
<feature type="domain" description="AAA+ ATPase" evidence="7">
    <location>
        <begin position="150"/>
        <end position="286"/>
    </location>
</feature>
<dbReference type="PANTHER" id="PTHR45644">
    <property type="entry name" value="AAA ATPASE, PUTATIVE (AFU_ORTHOLOGUE AFUA_2G12920)-RELATED-RELATED"/>
    <property type="match status" value="1"/>
</dbReference>
<evidence type="ECO:0000256" key="3">
    <source>
        <dbReference type="ARBA" id="ARBA00022840"/>
    </source>
</evidence>
<dbReference type="STRING" id="1754192.A0A1Y1X156"/>
<reference evidence="8 9" key="2">
    <citation type="submission" date="2016-08" db="EMBL/GenBank/DDBJ databases">
        <title>Pervasive Adenine N6-methylation of Active Genes in Fungi.</title>
        <authorList>
            <consortium name="DOE Joint Genome Institute"/>
            <person name="Mondo S.J."/>
            <person name="Dannebaum R.O."/>
            <person name="Kuo R.C."/>
            <person name="Labutti K."/>
            <person name="Haridas S."/>
            <person name="Kuo A."/>
            <person name="Salamov A."/>
            <person name="Ahrendt S.R."/>
            <person name="Lipzen A."/>
            <person name="Sullivan W."/>
            <person name="Andreopoulos W.B."/>
            <person name="Clum A."/>
            <person name="Lindquist E."/>
            <person name="Daum C."/>
            <person name="Ramamoorthy G.K."/>
            <person name="Gryganskyi A."/>
            <person name="Culley D."/>
            <person name="Magnuson J.K."/>
            <person name="James T.Y."/>
            <person name="O'Malley M.A."/>
            <person name="Stajich J.E."/>
            <person name="Spatafora J.W."/>
            <person name="Visel A."/>
            <person name="Grigoriev I.V."/>
        </authorList>
    </citation>
    <scope>NUCLEOTIDE SEQUENCE [LARGE SCALE GENOMIC DNA]</scope>
    <source>
        <strain evidence="8 9">S4</strain>
    </source>
</reference>
<keyword evidence="9" id="KW-1185">Reference proteome</keyword>
<dbReference type="FunFam" id="3.40.50.300:FF:001025">
    <property type="entry name" value="ATPase family, AAA domain-containing 2B"/>
    <property type="match status" value="1"/>
</dbReference>
<evidence type="ECO:0000313" key="9">
    <source>
        <dbReference type="Proteomes" id="UP000193944"/>
    </source>
</evidence>
<reference evidence="8 9" key="1">
    <citation type="submission" date="2016-08" db="EMBL/GenBank/DDBJ databases">
        <title>A Parts List for Fungal Cellulosomes Revealed by Comparative Genomics.</title>
        <authorList>
            <consortium name="DOE Joint Genome Institute"/>
            <person name="Haitjema C.H."/>
            <person name="Gilmore S.P."/>
            <person name="Henske J.K."/>
            <person name="Solomon K.V."/>
            <person name="De Groot R."/>
            <person name="Kuo A."/>
            <person name="Mondo S.J."/>
            <person name="Salamov A.A."/>
            <person name="Labutti K."/>
            <person name="Zhao Z."/>
            <person name="Chiniquy J."/>
            <person name="Barry K."/>
            <person name="Brewer H.M."/>
            <person name="Purvine S.O."/>
            <person name="Wright A.T."/>
            <person name="Boxma B."/>
            <person name="Van Alen T."/>
            <person name="Hackstein J.H."/>
            <person name="Baker S.E."/>
            <person name="Grigoriev I.V."/>
            <person name="O'Malley M.A."/>
        </authorList>
    </citation>
    <scope>NUCLEOTIDE SEQUENCE [LARGE SCALE GENOMIC DNA]</scope>
    <source>
        <strain evidence="8 9">S4</strain>
    </source>
</reference>
<dbReference type="GO" id="GO:0005524">
    <property type="term" value="F:ATP binding"/>
    <property type="evidence" value="ECO:0007669"/>
    <property type="project" value="UniProtKB-KW"/>
</dbReference>
<comment type="subcellular location">
    <subcellularLocation>
        <location evidence="1">Mitochondrion</location>
    </subcellularLocation>
</comment>
<dbReference type="AlphaFoldDB" id="A0A1Y1X156"/>
<protein>
    <submittedName>
        <fullName evidence="8">AAA-domain-containing protein</fullName>
    </submittedName>
</protein>
<keyword evidence="5" id="KW-0496">Mitochondrion</keyword>
<dbReference type="GO" id="GO:0016887">
    <property type="term" value="F:ATP hydrolysis activity"/>
    <property type="evidence" value="ECO:0007669"/>
    <property type="project" value="InterPro"/>
</dbReference>
<dbReference type="Pfam" id="PF00004">
    <property type="entry name" value="AAA"/>
    <property type="match status" value="1"/>
</dbReference>
<keyword evidence="4" id="KW-0175">Coiled coil</keyword>
<gene>
    <name evidence="8" type="ORF">BCR32DRAFT_205506</name>
</gene>
<evidence type="ECO:0000256" key="4">
    <source>
        <dbReference type="ARBA" id="ARBA00023054"/>
    </source>
</evidence>
<dbReference type="GO" id="GO:0005741">
    <property type="term" value="C:mitochondrial outer membrane"/>
    <property type="evidence" value="ECO:0007669"/>
    <property type="project" value="TreeGrafter"/>
</dbReference>
<dbReference type="EMBL" id="MCFG01000172">
    <property type="protein sequence ID" value="ORX79541.1"/>
    <property type="molecule type" value="Genomic_DNA"/>
</dbReference>
<evidence type="ECO:0000256" key="6">
    <source>
        <dbReference type="RuleBase" id="RU003651"/>
    </source>
</evidence>
<dbReference type="Gene3D" id="1.10.8.60">
    <property type="match status" value="1"/>
</dbReference>
<evidence type="ECO:0000256" key="1">
    <source>
        <dbReference type="ARBA" id="ARBA00004173"/>
    </source>
</evidence>
<evidence type="ECO:0000313" key="8">
    <source>
        <dbReference type="EMBL" id="ORX79541.1"/>
    </source>
</evidence>
<keyword evidence="2 6" id="KW-0547">Nucleotide-binding</keyword>
<evidence type="ECO:0000256" key="2">
    <source>
        <dbReference type="ARBA" id="ARBA00022741"/>
    </source>
</evidence>
<keyword evidence="3 6" id="KW-0067">ATP-binding</keyword>
<accession>A0A1Y1X156</accession>
<dbReference type="InterPro" id="IPR003960">
    <property type="entry name" value="ATPase_AAA_CS"/>
</dbReference>
<dbReference type="OrthoDB" id="39734at2759"/>
<dbReference type="InterPro" id="IPR003959">
    <property type="entry name" value="ATPase_AAA_core"/>
</dbReference>
<dbReference type="InterPro" id="IPR027417">
    <property type="entry name" value="P-loop_NTPase"/>
</dbReference>
<evidence type="ECO:0000256" key="5">
    <source>
        <dbReference type="ARBA" id="ARBA00023128"/>
    </source>
</evidence>
<proteinExistence type="inferred from homology"/>
<dbReference type="InterPro" id="IPR003593">
    <property type="entry name" value="AAA+_ATPase"/>
</dbReference>
<sequence>MKTPDNTGLYLEEKLLNPSEIERLLLVTLAEGSTGVVNENQNPLAKPLIKKIQIKDITNADKVLFNTYQSQQFIKDGLEYLNIFKNPKDRYTLNKFENRILKECFIFPSDIKTTFNSIGGLKKTKVIMNELITLPLKRPELYKTGILKETTTGILLFGPPGTGKTLTARAVASQCGANFLNIQMSNVQSKWVGENEKNVKAIFSLARKLSPCVLFIDEIDALLQTRKGEFTPHYMVNTLNEFMQEWDGLNSRNDGVIVIGATNRPFDLDEAVLRRLPRRIFVSLPDAEARAEILDILLKEEVVGHSKEERKEILAYVASKTNQWSGSDLKNLSIASVMNAIREQIVEPDKKNEIVRIVEKKHFDMAFDSGDIVPSLNEKTGIIIQLQEWNAKYGTGAEAGGYSGHSSVFGF</sequence>
<dbReference type="SUPFAM" id="SSF52540">
    <property type="entry name" value="P-loop containing nucleoside triphosphate hydrolases"/>
    <property type="match status" value="1"/>
</dbReference>
<evidence type="ECO:0000259" key="7">
    <source>
        <dbReference type="SMART" id="SM00382"/>
    </source>
</evidence>
<organism evidence="8 9">
    <name type="scientific">Anaeromyces robustus</name>
    <dbReference type="NCBI Taxonomy" id="1754192"/>
    <lineage>
        <taxon>Eukaryota</taxon>
        <taxon>Fungi</taxon>
        <taxon>Fungi incertae sedis</taxon>
        <taxon>Chytridiomycota</taxon>
        <taxon>Chytridiomycota incertae sedis</taxon>
        <taxon>Neocallimastigomycetes</taxon>
        <taxon>Neocallimastigales</taxon>
        <taxon>Neocallimastigaceae</taxon>
        <taxon>Anaeromyces</taxon>
    </lineage>
</organism>
<name>A0A1Y1X156_9FUNG</name>
<dbReference type="PANTHER" id="PTHR45644:SF56">
    <property type="entry name" value="AAA ATPASE, PUTATIVE (AFU_ORTHOLOGUE AFUA_2G12920)-RELATED"/>
    <property type="match status" value="1"/>
</dbReference>